<proteinExistence type="predicted"/>
<keyword evidence="1" id="KW-0597">Phosphoprotein</keyword>
<dbReference type="SUPFAM" id="SSF52172">
    <property type="entry name" value="CheY-like"/>
    <property type="match status" value="1"/>
</dbReference>
<dbReference type="GO" id="GO:0000160">
    <property type="term" value="P:phosphorelay signal transduction system"/>
    <property type="evidence" value="ECO:0007669"/>
    <property type="project" value="InterPro"/>
</dbReference>
<evidence type="ECO:0000313" key="4">
    <source>
        <dbReference type="Proteomes" id="UP000192872"/>
    </source>
</evidence>
<reference evidence="3 4" key="1">
    <citation type="journal article" date="2017" name="Water Res.">
        <title>Comammox in drinking water systems.</title>
        <authorList>
            <person name="Wang Y."/>
            <person name="Ma L."/>
            <person name="Mao Y."/>
            <person name="Jiang X."/>
            <person name="Xia Y."/>
            <person name="Yu K."/>
            <person name="Li B."/>
            <person name="Zhang T."/>
        </authorList>
    </citation>
    <scope>NUCLEOTIDE SEQUENCE [LARGE SCALE GENOMIC DNA]</scope>
    <source>
        <strain evidence="3">SG_bin8</strain>
    </source>
</reference>
<organism evidence="3 4">
    <name type="scientific">Candidatus Raskinella chloraquaticus</name>
    <dbReference type="NCBI Taxonomy" id="1951219"/>
    <lineage>
        <taxon>Bacteria</taxon>
        <taxon>Pseudomonadati</taxon>
        <taxon>Pseudomonadota</taxon>
        <taxon>Alphaproteobacteria</taxon>
        <taxon>Hyphomicrobiales</taxon>
        <taxon>Phreatobacteraceae</taxon>
        <taxon>Candidatus Raskinella</taxon>
    </lineage>
</organism>
<dbReference type="InterPro" id="IPR001789">
    <property type="entry name" value="Sig_transdc_resp-reg_receiver"/>
</dbReference>
<gene>
    <name evidence="3" type="ORF">A4S15_01850</name>
</gene>
<evidence type="ECO:0000313" key="3">
    <source>
        <dbReference type="EMBL" id="OQW49506.1"/>
    </source>
</evidence>
<dbReference type="InterPro" id="IPR011006">
    <property type="entry name" value="CheY-like_superfamily"/>
</dbReference>
<dbReference type="InterPro" id="IPR052893">
    <property type="entry name" value="TCS_response_regulator"/>
</dbReference>
<dbReference type="Gene3D" id="3.40.50.2300">
    <property type="match status" value="1"/>
</dbReference>
<feature type="modified residue" description="4-aspartylphosphate" evidence="1">
    <location>
        <position position="70"/>
    </location>
</feature>
<dbReference type="SMART" id="SM00448">
    <property type="entry name" value="REC"/>
    <property type="match status" value="1"/>
</dbReference>
<comment type="caution">
    <text evidence="3">The sequence shown here is derived from an EMBL/GenBank/DDBJ whole genome shotgun (WGS) entry which is preliminary data.</text>
</comment>
<evidence type="ECO:0000259" key="2">
    <source>
        <dbReference type="PROSITE" id="PS50110"/>
    </source>
</evidence>
<dbReference type="PANTHER" id="PTHR44520:SF2">
    <property type="entry name" value="RESPONSE REGULATOR RCP1"/>
    <property type="match status" value="1"/>
</dbReference>
<sequence length="161" mass="18238">MLVERREIADVHFLLVEDDADEAALLRRVLHRSSHHIYCRELVNGRQAVDYIRRVANDSAVGLPDLILLDIQMPVMTGLEFLAWLRADARYNAVQVVVLTGVRDDAILRQALALGANAALNKELRREDADTLRQMIIDVWFHGEVYYFAEQTDAPGASLMP</sequence>
<accession>A0A1W9HQ05</accession>
<dbReference type="Proteomes" id="UP000192872">
    <property type="component" value="Unassembled WGS sequence"/>
</dbReference>
<name>A0A1W9HQ05_9HYPH</name>
<dbReference type="PANTHER" id="PTHR44520">
    <property type="entry name" value="RESPONSE REGULATOR RCP1-RELATED"/>
    <property type="match status" value="1"/>
</dbReference>
<protein>
    <recommendedName>
        <fullName evidence="2">Response regulatory domain-containing protein</fullName>
    </recommendedName>
</protein>
<dbReference type="STRING" id="1827387.A4S15_01850"/>
<feature type="domain" description="Response regulatory" evidence="2">
    <location>
        <begin position="12"/>
        <end position="137"/>
    </location>
</feature>
<dbReference type="Pfam" id="PF00072">
    <property type="entry name" value="Response_reg"/>
    <property type="match status" value="1"/>
</dbReference>
<evidence type="ECO:0000256" key="1">
    <source>
        <dbReference type="PROSITE-ProRule" id="PRU00169"/>
    </source>
</evidence>
<dbReference type="PROSITE" id="PS50110">
    <property type="entry name" value="RESPONSE_REGULATORY"/>
    <property type="match status" value="1"/>
</dbReference>
<dbReference type="AlphaFoldDB" id="A0A1W9HQ05"/>
<dbReference type="EMBL" id="LWDL01000031">
    <property type="protein sequence ID" value="OQW49506.1"/>
    <property type="molecule type" value="Genomic_DNA"/>
</dbReference>